<dbReference type="AlphaFoldDB" id="A0AAD9FQS7"/>
<comment type="caution">
    <text evidence="1">The sequence shown here is derived from an EMBL/GenBank/DDBJ whole genome shotgun (WGS) entry which is preliminary data.</text>
</comment>
<dbReference type="EMBL" id="JAODAN010000005">
    <property type="protein sequence ID" value="KAK1924460.1"/>
    <property type="molecule type" value="Genomic_DNA"/>
</dbReference>
<proteinExistence type="predicted"/>
<dbReference type="Proteomes" id="UP001182556">
    <property type="component" value="Unassembled WGS sequence"/>
</dbReference>
<accession>A0AAD9FQS7</accession>
<organism evidence="1 2">
    <name type="scientific">Papiliotrema laurentii</name>
    <name type="common">Cryptococcus laurentii</name>
    <dbReference type="NCBI Taxonomy" id="5418"/>
    <lineage>
        <taxon>Eukaryota</taxon>
        <taxon>Fungi</taxon>
        <taxon>Dikarya</taxon>
        <taxon>Basidiomycota</taxon>
        <taxon>Agaricomycotina</taxon>
        <taxon>Tremellomycetes</taxon>
        <taxon>Tremellales</taxon>
        <taxon>Rhynchogastremaceae</taxon>
        <taxon>Papiliotrema</taxon>
    </lineage>
</organism>
<reference evidence="1" key="1">
    <citation type="submission" date="2023-02" db="EMBL/GenBank/DDBJ databases">
        <title>Identification and recombinant expression of a fungal hydrolase from Papiliotrema laurentii that hydrolyzes apple cutin and clears colloidal polyester polyurethane.</title>
        <authorList>
            <consortium name="DOE Joint Genome Institute"/>
            <person name="Roman V.A."/>
            <person name="Bojanowski C."/>
            <person name="Crable B.R."/>
            <person name="Wagner D.N."/>
            <person name="Hung C.S."/>
            <person name="Nadeau L.J."/>
            <person name="Schratz L."/>
            <person name="Haridas S."/>
            <person name="Pangilinan J."/>
            <person name="Lipzen A."/>
            <person name="Na H."/>
            <person name="Yan M."/>
            <person name="Ng V."/>
            <person name="Grigoriev I.V."/>
            <person name="Spatafora J.W."/>
            <person name="Barlow D."/>
            <person name="Biffinger J."/>
            <person name="Kelley-Loughnane N."/>
            <person name="Varaljay V.A."/>
            <person name="Crookes-Goodson W.J."/>
        </authorList>
    </citation>
    <scope>NUCLEOTIDE SEQUENCE</scope>
    <source>
        <strain evidence="1">5307AH</strain>
    </source>
</reference>
<name>A0AAD9FQS7_PAPLA</name>
<keyword evidence="2" id="KW-1185">Reference proteome</keyword>
<evidence type="ECO:0000313" key="1">
    <source>
        <dbReference type="EMBL" id="KAK1924460.1"/>
    </source>
</evidence>
<protein>
    <submittedName>
        <fullName evidence="1">Uncharacterized protein</fullName>
    </submittedName>
</protein>
<gene>
    <name evidence="1" type="ORF">DB88DRAFT_288130</name>
</gene>
<sequence>MHVCRNNLLVLPCSWTMGLAGHRTMARDDPAETLDMAWRDRFRLEQRMVLDLFHFLAFPSCASTIALSPIPPSTSILQSPSFGIDGAEALRTHQGSRTIACEERSRPGERINGGCKQRVHTRSGSRERRALCVCVCVCVCVHNHHQIQIHRLHPFDIQHTL</sequence>
<evidence type="ECO:0000313" key="2">
    <source>
        <dbReference type="Proteomes" id="UP001182556"/>
    </source>
</evidence>